<protein>
    <submittedName>
        <fullName evidence="1">Uncharacterized protein</fullName>
    </submittedName>
</protein>
<dbReference type="OrthoDB" id="5283019at2759"/>
<proteinExistence type="predicted"/>
<accession>A0A6G1MN60</accession>
<dbReference type="EMBL" id="WIPF01000006">
    <property type="protein sequence ID" value="KAF3230909.1"/>
    <property type="molecule type" value="Genomic_DNA"/>
</dbReference>
<evidence type="ECO:0000313" key="1">
    <source>
        <dbReference type="EMBL" id="KAF3223701.1"/>
    </source>
</evidence>
<organism evidence="1 4">
    <name type="scientific">Orbilia oligospora</name>
    <name type="common">Nematode-trapping fungus</name>
    <name type="synonym">Arthrobotrys oligospora</name>
    <dbReference type="NCBI Taxonomy" id="2813651"/>
    <lineage>
        <taxon>Eukaryota</taxon>
        <taxon>Fungi</taxon>
        <taxon>Dikarya</taxon>
        <taxon>Ascomycota</taxon>
        <taxon>Pezizomycotina</taxon>
        <taxon>Orbiliomycetes</taxon>
        <taxon>Orbiliales</taxon>
        <taxon>Orbiliaceae</taxon>
        <taxon>Orbilia</taxon>
    </lineage>
</organism>
<dbReference type="Proteomes" id="UP000614610">
    <property type="component" value="Unassembled WGS sequence"/>
</dbReference>
<name>A0A6G1MN60_ORBOL</name>
<dbReference type="Proteomes" id="UP000483672">
    <property type="component" value="Unassembled WGS sequence"/>
</dbReference>
<reference evidence="1 3" key="1">
    <citation type="submission" date="2019-06" db="EMBL/GenBank/DDBJ databases">
        <authorList>
            <person name="Palmer J.M."/>
        </authorList>
    </citation>
    <scope>NUCLEOTIDE SEQUENCE</scope>
    <source>
        <strain evidence="2 3">TWF191</strain>
        <strain evidence="1">TWF679</strain>
    </source>
</reference>
<evidence type="ECO:0000313" key="2">
    <source>
        <dbReference type="EMBL" id="KAF3230909.1"/>
    </source>
</evidence>
<evidence type="ECO:0000313" key="4">
    <source>
        <dbReference type="Proteomes" id="UP000614610"/>
    </source>
</evidence>
<dbReference type="AlphaFoldDB" id="A0A6G1MN60"/>
<dbReference type="EMBL" id="WIWT01000001">
    <property type="protein sequence ID" value="KAF3223701.1"/>
    <property type="molecule type" value="Genomic_DNA"/>
</dbReference>
<sequence length="135" mass="14882">MTGYVNRRVKVIIVKSGPNMADYVPSTVTLPPSLIHETIYEVKLSTYFGIISSHYEDLVSARDGEIGYIARYLGHEFVEPDEPLGHNTSVVRELEASTDGTVRIYACGGGVSKKDCIVRPDSVEPDTSEVRDETC</sequence>
<comment type="caution">
    <text evidence="1">The sequence shown here is derived from an EMBL/GenBank/DDBJ whole genome shotgun (WGS) entry which is preliminary data.</text>
</comment>
<gene>
    <name evidence="2" type="ORF">TWF191_008751</name>
    <name evidence="1" type="ORF">TWF679_000138</name>
</gene>
<evidence type="ECO:0000313" key="3">
    <source>
        <dbReference type="Proteomes" id="UP000483672"/>
    </source>
</evidence>